<feature type="transmembrane region" description="Helical" evidence="5">
    <location>
        <begin position="26"/>
        <end position="45"/>
    </location>
</feature>
<keyword evidence="3 5" id="KW-1133">Transmembrane helix</keyword>
<dbReference type="EMBL" id="JAAGWQ010000075">
    <property type="protein sequence ID" value="KAF5670636.1"/>
    <property type="molecule type" value="Genomic_DNA"/>
</dbReference>
<dbReference type="PANTHER" id="PTHR31465:SF7">
    <property type="entry name" value="SPHINGOID LONG-CHAIN BASE TRANSPORTER RSB1"/>
    <property type="match status" value="1"/>
</dbReference>
<gene>
    <name evidence="6" type="ORF">FHETE_4543</name>
</gene>
<feature type="transmembrane region" description="Helical" evidence="5">
    <location>
        <begin position="83"/>
        <end position="103"/>
    </location>
</feature>
<proteinExistence type="predicted"/>
<sequence length="324" mass="35914">MSTNTPDVSYVPGYYYQYRVDLAPNAAFLAIFSLSLISFCAVWVVTHRGTAFNVAMVLGLICEILGYVGRILSWQDQWSETGFLVQICCLTIGPAFMAAGIYLCLRRIVSAFGPENSRLPSEYYTRIFIPCDFISLVLQALGGGMASTAAHLHRNANTGTNIMIAGLVSQVITILAFIICSVDFALRTIRRQRALGDAALDQRPEISKVRNSLRFKAFLSALSLATFCILWRSAFRVAELSRGWEGPIMGDQYMFVGFEGILIVVAVVALNIFHPALCMKHLLELDDGGLKDLWCFRSRKSKTENSESSAQYDRKTPMTEAVAI</sequence>
<feature type="transmembrane region" description="Helical" evidence="5">
    <location>
        <begin position="162"/>
        <end position="186"/>
    </location>
</feature>
<organism evidence="6 7">
    <name type="scientific">Fusarium heterosporum</name>
    <dbReference type="NCBI Taxonomy" id="42747"/>
    <lineage>
        <taxon>Eukaryota</taxon>
        <taxon>Fungi</taxon>
        <taxon>Dikarya</taxon>
        <taxon>Ascomycota</taxon>
        <taxon>Pezizomycotina</taxon>
        <taxon>Sordariomycetes</taxon>
        <taxon>Hypocreomycetidae</taxon>
        <taxon>Hypocreales</taxon>
        <taxon>Nectriaceae</taxon>
        <taxon>Fusarium</taxon>
        <taxon>Fusarium heterosporum species complex</taxon>
    </lineage>
</organism>
<comment type="caution">
    <text evidence="6">The sequence shown here is derived from an EMBL/GenBank/DDBJ whole genome shotgun (WGS) entry which is preliminary data.</text>
</comment>
<reference evidence="6 7" key="1">
    <citation type="submission" date="2020-05" db="EMBL/GenBank/DDBJ databases">
        <title>Identification and distribution of gene clusters putatively required for synthesis of sphingolipid metabolism inhibitors in phylogenetically diverse species of the filamentous fungus Fusarium.</title>
        <authorList>
            <person name="Kim H.-S."/>
            <person name="Busman M."/>
            <person name="Brown D.W."/>
            <person name="Divon H."/>
            <person name="Uhlig S."/>
            <person name="Proctor R.H."/>
        </authorList>
    </citation>
    <scope>NUCLEOTIDE SEQUENCE [LARGE SCALE GENOMIC DNA]</scope>
    <source>
        <strain evidence="6 7">NRRL 20693</strain>
    </source>
</reference>
<comment type="subcellular location">
    <subcellularLocation>
        <location evidence="1">Membrane</location>
        <topology evidence="1">Multi-pass membrane protein</topology>
    </subcellularLocation>
</comment>
<protein>
    <submittedName>
        <fullName evidence="6">Rta1p-like protein</fullName>
    </submittedName>
</protein>
<evidence type="ECO:0000256" key="3">
    <source>
        <dbReference type="ARBA" id="ARBA00022989"/>
    </source>
</evidence>
<keyword evidence="4 5" id="KW-0472">Membrane</keyword>
<dbReference type="Proteomes" id="UP000567885">
    <property type="component" value="Unassembled WGS sequence"/>
</dbReference>
<evidence type="ECO:0000313" key="7">
    <source>
        <dbReference type="Proteomes" id="UP000567885"/>
    </source>
</evidence>
<feature type="transmembrane region" description="Helical" evidence="5">
    <location>
        <begin position="213"/>
        <end position="233"/>
    </location>
</feature>
<dbReference type="PANTHER" id="PTHR31465">
    <property type="entry name" value="PROTEIN RTA1-RELATED"/>
    <property type="match status" value="1"/>
</dbReference>
<keyword evidence="2 5" id="KW-0812">Transmembrane</keyword>
<dbReference type="GO" id="GO:0005886">
    <property type="term" value="C:plasma membrane"/>
    <property type="evidence" value="ECO:0007669"/>
    <property type="project" value="TreeGrafter"/>
</dbReference>
<dbReference type="OrthoDB" id="4521223at2759"/>
<evidence type="ECO:0000256" key="5">
    <source>
        <dbReference type="SAM" id="Phobius"/>
    </source>
</evidence>
<feature type="transmembrane region" description="Helical" evidence="5">
    <location>
        <begin position="253"/>
        <end position="273"/>
    </location>
</feature>
<name>A0A8H5WSL1_FUSHE</name>
<feature type="transmembrane region" description="Helical" evidence="5">
    <location>
        <begin position="123"/>
        <end position="142"/>
    </location>
</feature>
<dbReference type="GO" id="GO:0000324">
    <property type="term" value="C:fungal-type vacuole"/>
    <property type="evidence" value="ECO:0007669"/>
    <property type="project" value="TreeGrafter"/>
</dbReference>
<feature type="transmembrane region" description="Helical" evidence="5">
    <location>
        <begin position="52"/>
        <end position="71"/>
    </location>
</feature>
<keyword evidence="7" id="KW-1185">Reference proteome</keyword>
<evidence type="ECO:0000256" key="4">
    <source>
        <dbReference type="ARBA" id="ARBA00023136"/>
    </source>
</evidence>
<dbReference type="AlphaFoldDB" id="A0A8H5WSL1"/>
<accession>A0A8H5WSL1</accession>
<evidence type="ECO:0000256" key="2">
    <source>
        <dbReference type="ARBA" id="ARBA00022692"/>
    </source>
</evidence>
<evidence type="ECO:0000256" key="1">
    <source>
        <dbReference type="ARBA" id="ARBA00004141"/>
    </source>
</evidence>
<dbReference type="InterPro" id="IPR007568">
    <property type="entry name" value="RTA1"/>
</dbReference>
<dbReference type="Pfam" id="PF04479">
    <property type="entry name" value="RTA1"/>
    <property type="match status" value="1"/>
</dbReference>
<evidence type="ECO:0000313" key="6">
    <source>
        <dbReference type="EMBL" id="KAF5670636.1"/>
    </source>
</evidence>